<dbReference type="Proteomes" id="UP000051124">
    <property type="component" value="Unassembled WGS sequence"/>
</dbReference>
<dbReference type="InterPro" id="IPR027417">
    <property type="entry name" value="P-loop_NTPase"/>
</dbReference>
<dbReference type="FunFam" id="3.10.20.30:FF:000029">
    <property type="entry name" value="Obg-like ATPase 1"/>
    <property type="match status" value="1"/>
</dbReference>
<evidence type="ECO:0000256" key="5">
    <source>
        <dbReference type="ARBA" id="ARBA00022842"/>
    </source>
</evidence>
<dbReference type="PROSITE" id="PS51710">
    <property type="entry name" value="G_OBG"/>
    <property type="match status" value="1"/>
</dbReference>
<evidence type="ECO:0000259" key="7">
    <source>
        <dbReference type="PROSITE" id="PS51710"/>
    </source>
</evidence>
<evidence type="ECO:0000256" key="2">
    <source>
        <dbReference type="ARBA" id="ARBA00022723"/>
    </source>
</evidence>
<dbReference type="InterPro" id="IPR012675">
    <property type="entry name" value="Beta-grasp_dom_sf"/>
</dbReference>
<dbReference type="Pfam" id="PF01926">
    <property type="entry name" value="MMR_HSR1"/>
    <property type="match status" value="1"/>
</dbReference>
<evidence type="ECO:0000256" key="6">
    <source>
        <dbReference type="HAMAP-Rule" id="MF_00944"/>
    </source>
</evidence>
<evidence type="ECO:0000256" key="1">
    <source>
        <dbReference type="ARBA" id="ARBA00001946"/>
    </source>
</evidence>
<dbReference type="PRINTS" id="PR00326">
    <property type="entry name" value="GTP1OBG"/>
</dbReference>
<dbReference type="AlphaFoldDB" id="A0A0S7WG46"/>
<comment type="caution">
    <text evidence="8">The sequence shown here is derived from an EMBL/GenBank/DDBJ whole genome shotgun (WGS) entry which is preliminary data.</text>
</comment>
<dbReference type="GO" id="GO:0005524">
    <property type="term" value="F:ATP binding"/>
    <property type="evidence" value="ECO:0007669"/>
    <property type="project" value="UniProtKB-UniRule"/>
</dbReference>
<dbReference type="PATRIC" id="fig|1703771.3.peg.560"/>
<dbReference type="EMBL" id="LIZT01000074">
    <property type="protein sequence ID" value="KPJ49140.1"/>
    <property type="molecule type" value="Genomic_DNA"/>
</dbReference>
<dbReference type="GO" id="GO:0005525">
    <property type="term" value="F:GTP binding"/>
    <property type="evidence" value="ECO:0007669"/>
    <property type="project" value="InterPro"/>
</dbReference>
<dbReference type="InterPro" id="IPR012676">
    <property type="entry name" value="TGS-like"/>
</dbReference>
<dbReference type="NCBIfam" id="TIGR00092">
    <property type="entry name" value="redox-regulated ATPase YchF"/>
    <property type="match status" value="1"/>
</dbReference>
<protein>
    <recommendedName>
        <fullName evidence="6">Ribosome-binding ATPase YchF</fullName>
    </recommendedName>
</protein>
<name>A0A0S7WG46_UNCT6</name>
<feature type="domain" description="OBG-type G" evidence="7">
    <location>
        <begin position="1"/>
        <end position="247"/>
    </location>
</feature>
<dbReference type="InterPro" id="IPR006073">
    <property type="entry name" value="GTP-bd"/>
</dbReference>
<evidence type="ECO:0000313" key="8">
    <source>
        <dbReference type="EMBL" id="KPJ49140.1"/>
    </source>
</evidence>
<dbReference type="InterPro" id="IPR004396">
    <property type="entry name" value="ATPase_YchF/OLA1"/>
</dbReference>
<gene>
    <name evidence="6" type="primary">ychF</name>
    <name evidence="8" type="ORF">AMJ40_06205</name>
</gene>
<keyword evidence="2" id="KW-0479">Metal-binding</keyword>
<dbReference type="Gene3D" id="1.10.150.300">
    <property type="entry name" value="TGS-like domain"/>
    <property type="match status" value="1"/>
</dbReference>
<dbReference type="PANTHER" id="PTHR23305">
    <property type="entry name" value="OBG GTPASE FAMILY"/>
    <property type="match status" value="1"/>
</dbReference>
<organism evidence="8 9">
    <name type="scientific">candidate division TA06 bacterium DG_26</name>
    <dbReference type="NCBI Taxonomy" id="1703771"/>
    <lineage>
        <taxon>Bacteria</taxon>
        <taxon>Bacteria division TA06</taxon>
    </lineage>
</organism>
<evidence type="ECO:0000313" key="9">
    <source>
        <dbReference type="Proteomes" id="UP000051124"/>
    </source>
</evidence>
<dbReference type="SUPFAM" id="SSF52540">
    <property type="entry name" value="P-loop containing nucleoside triphosphate hydrolases"/>
    <property type="match status" value="1"/>
</dbReference>
<dbReference type="HAMAP" id="MF_00944">
    <property type="entry name" value="YchF_OLA1_ATPase"/>
    <property type="match status" value="1"/>
</dbReference>
<dbReference type="Gene3D" id="3.40.50.300">
    <property type="entry name" value="P-loop containing nucleotide triphosphate hydrolases"/>
    <property type="match status" value="1"/>
</dbReference>
<feature type="binding site" evidence="6">
    <location>
        <begin position="10"/>
        <end position="15"/>
    </location>
    <ligand>
        <name>ATP</name>
        <dbReference type="ChEBI" id="CHEBI:30616"/>
    </ligand>
</feature>
<evidence type="ECO:0000256" key="4">
    <source>
        <dbReference type="ARBA" id="ARBA00022840"/>
    </source>
</evidence>
<keyword evidence="5" id="KW-0460">Magnesium</keyword>
<comment type="function">
    <text evidence="6">ATPase that binds to both the 70S ribosome and the 50S ribosomal subunit in a nucleotide-independent manner.</text>
</comment>
<dbReference type="GO" id="GO:0016887">
    <property type="term" value="F:ATP hydrolysis activity"/>
    <property type="evidence" value="ECO:0007669"/>
    <property type="project" value="UniProtKB-UniRule"/>
</dbReference>
<reference evidence="8 9" key="1">
    <citation type="journal article" date="2015" name="Microbiome">
        <title>Genomic resolution of linkages in carbon, nitrogen, and sulfur cycling among widespread estuary sediment bacteria.</title>
        <authorList>
            <person name="Baker B.J."/>
            <person name="Lazar C.S."/>
            <person name="Teske A.P."/>
            <person name="Dick G.J."/>
        </authorList>
    </citation>
    <scope>NUCLEOTIDE SEQUENCE [LARGE SCALE GENOMIC DNA]</scope>
    <source>
        <strain evidence="8">DG_26</strain>
    </source>
</reference>
<dbReference type="Pfam" id="PF06071">
    <property type="entry name" value="YchF-GTPase_C"/>
    <property type="match status" value="1"/>
</dbReference>
<dbReference type="CDD" id="cd01900">
    <property type="entry name" value="YchF"/>
    <property type="match status" value="1"/>
</dbReference>
<dbReference type="SUPFAM" id="SSF81271">
    <property type="entry name" value="TGS-like"/>
    <property type="match status" value="1"/>
</dbReference>
<dbReference type="InterPro" id="IPR023192">
    <property type="entry name" value="TGS-like_dom_sf"/>
</dbReference>
<proteinExistence type="inferred from homology"/>
<dbReference type="PIRSF" id="PIRSF006641">
    <property type="entry name" value="CHP00092"/>
    <property type="match status" value="1"/>
</dbReference>
<comment type="cofactor">
    <cofactor evidence="1">
        <name>Mg(2+)</name>
        <dbReference type="ChEBI" id="CHEBI:18420"/>
    </cofactor>
</comment>
<dbReference type="InterPro" id="IPR031167">
    <property type="entry name" value="G_OBG"/>
</dbReference>
<dbReference type="Gene3D" id="3.10.20.30">
    <property type="match status" value="1"/>
</dbReference>
<dbReference type="InterPro" id="IPR041706">
    <property type="entry name" value="YchF_N"/>
</dbReference>
<keyword evidence="4 6" id="KW-0067">ATP-binding</keyword>
<keyword evidence="3 6" id="KW-0547">Nucleotide-binding</keyword>
<evidence type="ECO:0000256" key="3">
    <source>
        <dbReference type="ARBA" id="ARBA00022741"/>
    </source>
</evidence>
<dbReference type="PANTHER" id="PTHR23305:SF18">
    <property type="entry name" value="OBG-TYPE G DOMAIN-CONTAINING PROTEIN"/>
    <property type="match status" value="1"/>
</dbReference>
<accession>A0A0S7WG46</accession>
<comment type="similarity">
    <text evidence="6">Belongs to the TRAFAC class OBG-HflX-like GTPase superfamily. OBG GTPase family. YchF/OLA1 subfamily.</text>
</comment>
<dbReference type="InterPro" id="IPR013029">
    <property type="entry name" value="YchF_C"/>
</dbReference>
<dbReference type="GO" id="GO:0046872">
    <property type="term" value="F:metal ion binding"/>
    <property type="evidence" value="ECO:0007669"/>
    <property type="project" value="UniProtKB-KW"/>
</dbReference>
<dbReference type="GO" id="GO:0043023">
    <property type="term" value="F:ribosomal large subunit binding"/>
    <property type="evidence" value="ECO:0007669"/>
    <property type="project" value="UniProtKB-UniRule"/>
</dbReference>
<sequence length="354" mass="39858">MKIGIIGYPNVGKSTLFNALTGAHAQVANYPFTTVDKNLGIVPIPDKRLEVLGSLLHPAKLTPAAVEFVDIAGLVKGASKGEGLGNRFLAHIREVDCLVHVARAFTDPEVVHVHGCVEPLSDVQSVNLELFLADLDVVVKRVEKMKKRVEAREEVSFLEKVRDALEKGEVPTAKDEREILHLREYNLLTMKPCVYVLNMDEGSLARGEFRVLEEMRGFLGEARILPVCLKSEYELSVLEPSERAMMRKELGLQDFSLDRIIEESYNMLNLIRFYTIKGEETRAWTLPRGCNVLEAAYRVHSDMGDKFIRAEVFAFDDLTTYGSPHTLRERGLVRTEGREYIVQEGDIILIKFGV</sequence>
<dbReference type="GO" id="GO:0005737">
    <property type="term" value="C:cytoplasm"/>
    <property type="evidence" value="ECO:0007669"/>
    <property type="project" value="TreeGrafter"/>
</dbReference>